<proteinExistence type="inferred from homology"/>
<evidence type="ECO:0000313" key="5">
    <source>
        <dbReference type="EMBL" id="CAK7215301.1"/>
    </source>
</evidence>
<dbReference type="InterPro" id="IPR020846">
    <property type="entry name" value="MFS_dom"/>
</dbReference>
<protein>
    <recommendedName>
        <fullName evidence="4">Major facilitator superfamily (MFS) profile domain-containing protein</fullName>
    </recommendedName>
</protein>
<dbReference type="InterPro" id="IPR011701">
    <property type="entry name" value="MFS"/>
</dbReference>
<dbReference type="SUPFAM" id="SSF103473">
    <property type="entry name" value="MFS general substrate transporter"/>
    <property type="match status" value="1"/>
</dbReference>
<feature type="transmembrane region" description="Helical" evidence="3">
    <location>
        <begin position="104"/>
        <end position="124"/>
    </location>
</feature>
<feature type="transmembrane region" description="Helical" evidence="3">
    <location>
        <begin position="329"/>
        <end position="349"/>
    </location>
</feature>
<accession>A0ABP0B7X4</accession>
<dbReference type="PROSITE" id="PS50850">
    <property type="entry name" value="MFS"/>
    <property type="match status" value="1"/>
</dbReference>
<evidence type="ECO:0000256" key="1">
    <source>
        <dbReference type="ARBA" id="ARBA00004141"/>
    </source>
</evidence>
<dbReference type="PANTHER" id="PTHR11360">
    <property type="entry name" value="MONOCARBOXYLATE TRANSPORTER"/>
    <property type="match status" value="1"/>
</dbReference>
<feature type="transmembrane region" description="Helical" evidence="3">
    <location>
        <begin position="361"/>
        <end position="384"/>
    </location>
</feature>
<evidence type="ECO:0000313" key="6">
    <source>
        <dbReference type="Proteomes" id="UP001642405"/>
    </source>
</evidence>
<sequence>MAQQPGTPFTGASPAQIDLIGTISISLMTIGAPFVVAWAKRLTPFAVSFSGGIMFGLSLILASFGTRLWHFQLTQGLLMGLGTSSSYMVAVTVAPAWFKVHRGLAMGIILSGTGVGGLVWAPALKACIDGIGFRNTLRLTGGISVALIAPASCALSWEPRTRAQLEVERTARVSRMDGVLKVPLVDARIARTRKFAAQAVGAIFQAGAYYTPVFFFASFASTLGYSATAGANFIAISNACNAVGKIIIGFASDHVGRLNTLLLTTLISAVATFGFWLPSTVSQEESSSRSLFVTFTIFYGIFASAYVSLFPATLLELFGVQNFASVNGVLYMVRGMATLVGTPVGGLLIRRSAANIGPQSFEGMSILVATLLSAATLAVLWVRIEAMVGADGKLQWLWKL</sequence>
<comment type="similarity">
    <text evidence="2">Belongs to the major facilitator superfamily. Monocarboxylate porter (TC 2.A.1.13) family.</text>
</comment>
<feature type="transmembrane region" description="Helical" evidence="3">
    <location>
        <begin position="136"/>
        <end position="157"/>
    </location>
</feature>
<feature type="transmembrane region" description="Helical" evidence="3">
    <location>
        <begin position="76"/>
        <end position="98"/>
    </location>
</feature>
<dbReference type="EMBL" id="CAWUHB010000009">
    <property type="protein sequence ID" value="CAK7215301.1"/>
    <property type="molecule type" value="Genomic_DNA"/>
</dbReference>
<dbReference type="Pfam" id="PF07690">
    <property type="entry name" value="MFS_1"/>
    <property type="match status" value="1"/>
</dbReference>
<name>A0ABP0B7X4_9PEZI</name>
<gene>
    <name evidence="5" type="ORF">SCUCBS95973_002435</name>
</gene>
<feature type="transmembrane region" description="Helical" evidence="3">
    <location>
        <begin position="45"/>
        <end position="64"/>
    </location>
</feature>
<comment type="caution">
    <text evidence="5">The sequence shown here is derived from an EMBL/GenBank/DDBJ whole genome shotgun (WGS) entry which is preliminary data.</text>
</comment>
<feature type="transmembrane region" description="Helical" evidence="3">
    <location>
        <begin position="290"/>
        <end position="309"/>
    </location>
</feature>
<evidence type="ECO:0000256" key="3">
    <source>
        <dbReference type="SAM" id="Phobius"/>
    </source>
</evidence>
<dbReference type="PANTHER" id="PTHR11360:SF284">
    <property type="entry name" value="EG:103B4.3 PROTEIN-RELATED"/>
    <property type="match status" value="1"/>
</dbReference>
<reference evidence="5 6" key="1">
    <citation type="submission" date="2024-01" db="EMBL/GenBank/DDBJ databases">
        <authorList>
            <person name="Allen C."/>
            <person name="Tagirdzhanova G."/>
        </authorList>
    </citation>
    <scope>NUCLEOTIDE SEQUENCE [LARGE SCALE GENOMIC DNA]</scope>
</reference>
<dbReference type="InterPro" id="IPR050327">
    <property type="entry name" value="Proton-linked_MCT"/>
</dbReference>
<keyword evidence="3" id="KW-1133">Transmembrane helix</keyword>
<organism evidence="5 6">
    <name type="scientific">Sporothrix curviconia</name>
    <dbReference type="NCBI Taxonomy" id="1260050"/>
    <lineage>
        <taxon>Eukaryota</taxon>
        <taxon>Fungi</taxon>
        <taxon>Dikarya</taxon>
        <taxon>Ascomycota</taxon>
        <taxon>Pezizomycotina</taxon>
        <taxon>Sordariomycetes</taxon>
        <taxon>Sordariomycetidae</taxon>
        <taxon>Ophiostomatales</taxon>
        <taxon>Ophiostomataceae</taxon>
        <taxon>Sporothrix</taxon>
    </lineage>
</organism>
<dbReference type="InterPro" id="IPR036259">
    <property type="entry name" value="MFS_trans_sf"/>
</dbReference>
<dbReference type="Gene3D" id="1.20.1250.20">
    <property type="entry name" value="MFS general substrate transporter like domains"/>
    <property type="match status" value="2"/>
</dbReference>
<keyword evidence="3" id="KW-0472">Membrane</keyword>
<feature type="domain" description="Major facilitator superfamily (MFS) profile" evidence="4">
    <location>
        <begin position="1"/>
        <end position="387"/>
    </location>
</feature>
<dbReference type="Proteomes" id="UP001642405">
    <property type="component" value="Unassembled WGS sequence"/>
</dbReference>
<keyword evidence="6" id="KW-1185">Reference proteome</keyword>
<keyword evidence="3" id="KW-0812">Transmembrane</keyword>
<comment type="subcellular location">
    <subcellularLocation>
        <location evidence="1">Membrane</location>
        <topology evidence="1">Multi-pass membrane protein</topology>
    </subcellularLocation>
</comment>
<feature type="transmembrane region" description="Helical" evidence="3">
    <location>
        <begin position="260"/>
        <end position="278"/>
    </location>
</feature>
<evidence type="ECO:0000259" key="4">
    <source>
        <dbReference type="PROSITE" id="PS50850"/>
    </source>
</evidence>
<feature type="transmembrane region" description="Helical" evidence="3">
    <location>
        <begin position="19"/>
        <end position="39"/>
    </location>
</feature>
<evidence type="ECO:0000256" key="2">
    <source>
        <dbReference type="ARBA" id="ARBA00006727"/>
    </source>
</evidence>